<dbReference type="AlphaFoldDB" id="A0AAV7U8W7"/>
<comment type="caution">
    <text evidence="1">The sequence shown here is derived from an EMBL/GenBank/DDBJ whole genome shotgun (WGS) entry which is preliminary data.</text>
</comment>
<keyword evidence="2" id="KW-1185">Reference proteome</keyword>
<dbReference type="Proteomes" id="UP001066276">
    <property type="component" value="Chromosome 3_1"/>
</dbReference>
<dbReference type="EMBL" id="JANPWB010000005">
    <property type="protein sequence ID" value="KAJ1184479.1"/>
    <property type="molecule type" value="Genomic_DNA"/>
</dbReference>
<name>A0AAV7U8W7_PLEWA</name>
<accession>A0AAV7U8W7</accession>
<protein>
    <submittedName>
        <fullName evidence="1">Uncharacterized protein</fullName>
    </submittedName>
</protein>
<reference evidence="1" key="1">
    <citation type="journal article" date="2022" name="bioRxiv">
        <title>Sequencing and chromosome-scale assembly of the giantPleurodeles waltlgenome.</title>
        <authorList>
            <person name="Brown T."/>
            <person name="Elewa A."/>
            <person name="Iarovenko S."/>
            <person name="Subramanian E."/>
            <person name="Araus A.J."/>
            <person name="Petzold A."/>
            <person name="Susuki M."/>
            <person name="Suzuki K.-i.T."/>
            <person name="Hayashi T."/>
            <person name="Toyoda A."/>
            <person name="Oliveira C."/>
            <person name="Osipova E."/>
            <person name="Leigh N.D."/>
            <person name="Simon A."/>
            <person name="Yun M.H."/>
        </authorList>
    </citation>
    <scope>NUCLEOTIDE SEQUENCE</scope>
    <source>
        <strain evidence="1">20211129_DDA</strain>
        <tissue evidence="1">Liver</tissue>
    </source>
</reference>
<sequence>MYAVWPYRSADESHVQNKEDECGSKCQEVGVHEKPWYHGEATSIIADHENEIKDTSVKGEDFPRAAGFGVVSSCSLTPTELEVRKLELADKKG</sequence>
<gene>
    <name evidence="1" type="ORF">NDU88_001285</name>
</gene>
<evidence type="ECO:0000313" key="2">
    <source>
        <dbReference type="Proteomes" id="UP001066276"/>
    </source>
</evidence>
<evidence type="ECO:0000313" key="1">
    <source>
        <dbReference type="EMBL" id="KAJ1184479.1"/>
    </source>
</evidence>
<proteinExistence type="predicted"/>
<organism evidence="1 2">
    <name type="scientific">Pleurodeles waltl</name>
    <name type="common">Iberian ribbed newt</name>
    <dbReference type="NCBI Taxonomy" id="8319"/>
    <lineage>
        <taxon>Eukaryota</taxon>
        <taxon>Metazoa</taxon>
        <taxon>Chordata</taxon>
        <taxon>Craniata</taxon>
        <taxon>Vertebrata</taxon>
        <taxon>Euteleostomi</taxon>
        <taxon>Amphibia</taxon>
        <taxon>Batrachia</taxon>
        <taxon>Caudata</taxon>
        <taxon>Salamandroidea</taxon>
        <taxon>Salamandridae</taxon>
        <taxon>Pleurodelinae</taxon>
        <taxon>Pleurodeles</taxon>
    </lineage>
</organism>